<organism evidence="4 5">
    <name type="scientific">Hibiscus syriacus</name>
    <name type="common">Rose of Sharon</name>
    <dbReference type="NCBI Taxonomy" id="106335"/>
    <lineage>
        <taxon>Eukaryota</taxon>
        <taxon>Viridiplantae</taxon>
        <taxon>Streptophyta</taxon>
        <taxon>Embryophyta</taxon>
        <taxon>Tracheophyta</taxon>
        <taxon>Spermatophyta</taxon>
        <taxon>Magnoliopsida</taxon>
        <taxon>eudicotyledons</taxon>
        <taxon>Gunneridae</taxon>
        <taxon>Pentapetalae</taxon>
        <taxon>rosids</taxon>
        <taxon>malvids</taxon>
        <taxon>Malvales</taxon>
        <taxon>Malvaceae</taxon>
        <taxon>Malvoideae</taxon>
        <taxon>Hibiscus</taxon>
    </lineage>
</organism>
<feature type="domain" description="Copine C-terminal" evidence="2">
    <location>
        <begin position="81"/>
        <end position="118"/>
    </location>
</feature>
<evidence type="ECO:0000313" key="5">
    <source>
        <dbReference type="Proteomes" id="UP000436088"/>
    </source>
</evidence>
<dbReference type="Proteomes" id="UP000436088">
    <property type="component" value="Unassembled WGS sequence"/>
</dbReference>
<feature type="domain" description="GH3 middle" evidence="3">
    <location>
        <begin position="271"/>
        <end position="312"/>
    </location>
</feature>
<feature type="compositionally biased region" description="Polar residues" evidence="1">
    <location>
        <begin position="38"/>
        <end position="48"/>
    </location>
</feature>
<name>A0A6A2Y519_HIBSY</name>
<evidence type="ECO:0000313" key="4">
    <source>
        <dbReference type="EMBL" id="KAE8679200.1"/>
    </source>
</evidence>
<dbReference type="InterPro" id="IPR010734">
    <property type="entry name" value="Copine_C"/>
</dbReference>
<evidence type="ECO:0000259" key="2">
    <source>
        <dbReference type="Pfam" id="PF07002"/>
    </source>
</evidence>
<dbReference type="Pfam" id="PF07002">
    <property type="entry name" value="Copine"/>
    <property type="match status" value="1"/>
</dbReference>
<dbReference type="GO" id="GO:0004842">
    <property type="term" value="F:ubiquitin-protein transferase activity"/>
    <property type="evidence" value="ECO:0007669"/>
    <property type="project" value="TreeGrafter"/>
</dbReference>
<reference evidence="4" key="1">
    <citation type="submission" date="2019-09" db="EMBL/GenBank/DDBJ databases">
        <title>Draft genome information of white flower Hibiscus syriacus.</title>
        <authorList>
            <person name="Kim Y.-M."/>
        </authorList>
    </citation>
    <scope>NUCLEOTIDE SEQUENCE [LARGE SCALE GENOMIC DNA]</scope>
    <source>
        <strain evidence="4">YM2019G1</strain>
    </source>
</reference>
<evidence type="ECO:0008006" key="6">
    <source>
        <dbReference type="Google" id="ProtNLM"/>
    </source>
</evidence>
<dbReference type="EMBL" id="VEPZ02001331">
    <property type="protein sequence ID" value="KAE8679200.1"/>
    <property type="molecule type" value="Genomic_DNA"/>
</dbReference>
<dbReference type="InterPro" id="IPR055377">
    <property type="entry name" value="GH3_M"/>
</dbReference>
<dbReference type="InterPro" id="IPR052079">
    <property type="entry name" value="E3_ligase/Copine_domain"/>
</dbReference>
<comment type="caution">
    <text evidence="4">The sequence shown here is derived from an EMBL/GenBank/DDBJ whole genome shotgun (WGS) entry which is preliminary data.</text>
</comment>
<accession>A0A6A2Y519</accession>
<dbReference type="GO" id="GO:0016567">
    <property type="term" value="P:protein ubiquitination"/>
    <property type="evidence" value="ECO:0007669"/>
    <property type="project" value="TreeGrafter"/>
</dbReference>
<dbReference type="Pfam" id="PF23571">
    <property type="entry name" value="GH3_M"/>
    <property type="match status" value="1"/>
</dbReference>
<evidence type="ECO:0000256" key="1">
    <source>
        <dbReference type="SAM" id="MobiDB-lite"/>
    </source>
</evidence>
<feature type="compositionally biased region" description="Low complexity" evidence="1">
    <location>
        <begin position="219"/>
        <end position="230"/>
    </location>
</feature>
<feature type="region of interest" description="Disordered" evidence="1">
    <location>
        <begin position="38"/>
        <end position="61"/>
    </location>
</feature>
<feature type="region of interest" description="Disordered" evidence="1">
    <location>
        <begin position="199"/>
        <end position="230"/>
    </location>
</feature>
<gene>
    <name evidence="4" type="ORF">F3Y22_tig00111402pilonHSYRG00971</name>
</gene>
<proteinExistence type="predicted"/>
<dbReference type="PANTHER" id="PTHR45751">
    <property type="entry name" value="COPINE FAMILY PROTEIN 1"/>
    <property type="match status" value="1"/>
</dbReference>
<dbReference type="PANTHER" id="PTHR45751:SF16">
    <property type="entry name" value="E3 UBIQUITIN-PROTEIN LIGASE RGLG4"/>
    <property type="match status" value="1"/>
</dbReference>
<dbReference type="GO" id="GO:0005634">
    <property type="term" value="C:nucleus"/>
    <property type="evidence" value="ECO:0007669"/>
    <property type="project" value="TreeGrafter"/>
</dbReference>
<protein>
    <recommendedName>
        <fullName evidence="6">Copine C-terminal domain-containing protein</fullName>
    </recommendedName>
</protein>
<evidence type="ECO:0000259" key="3">
    <source>
        <dbReference type="Pfam" id="PF23571"/>
    </source>
</evidence>
<dbReference type="AlphaFoldDB" id="A0A6A2Y519"/>
<keyword evidence="5" id="KW-1185">Reference proteome</keyword>
<sequence length="421" mass="47794">MRWVIFLLNRSGSSCNFEERSPEEHPIAIRRCDPWTPQHRSTAQINHNPSKPSKPKQSTKEKYRQHIHVSIEGKVSFNNRSLHAIGHTPNPYEQAITIIGKTLAPFDEDNLIPCFGFGPTFYAPVIDAAVDVVENSGGQFHVLVIIADGQAIVLVGVGDGPWEDMKKFDDKIPSREFENFQYKACMELGILGRRTGKAKKVVPRPPPVSYRRPAPPERIPSIASASPAAASDDQQSACPICLTNRKDLAFNCGHTLVSPSFNSSAPVECQKVRQEYEIDLTTFTGIYRYRLGDVVEVSGFHNRTSKQNFICRKKLIWAVNIDKNTEKNLQLVVERGSELLSNHRVEFVDFTSSAEVMRPWSRKRLKKMQRKEMNLKENLLNNLKRPRVALDLDQARDKMSDRDYRVLQWLQALDIQLIGGC</sequence>